<dbReference type="EMBL" id="MU004337">
    <property type="protein sequence ID" value="KAF2656358.1"/>
    <property type="molecule type" value="Genomic_DNA"/>
</dbReference>
<keyword evidence="1" id="KW-1133">Transmembrane helix</keyword>
<name>A0A6A6TBT3_9PLEO</name>
<reference evidence="2" key="1">
    <citation type="journal article" date="2020" name="Stud. Mycol.">
        <title>101 Dothideomycetes genomes: a test case for predicting lifestyles and emergence of pathogens.</title>
        <authorList>
            <person name="Haridas S."/>
            <person name="Albert R."/>
            <person name="Binder M."/>
            <person name="Bloem J."/>
            <person name="Labutti K."/>
            <person name="Salamov A."/>
            <person name="Andreopoulos B."/>
            <person name="Baker S."/>
            <person name="Barry K."/>
            <person name="Bills G."/>
            <person name="Bluhm B."/>
            <person name="Cannon C."/>
            <person name="Castanera R."/>
            <person name="Culley D."/>
            <person name="Daum C."/>
            <person name="Ezra D."/>
            <person name="Gonzalez J."/>
            <person name="Henrissat B."/>
            <person name="Kuo A."/>
            <person name="Liang C."/>
            <person name="Lipzen A."/>
            <person name="Lutzoni F."/>
            <person name="Magnuson J."/>
            <person name="Mondo S."/>
            <person name="Nolan M."/>
            <person name="Ohm R."/>
            <person name="Pangilinan J."/>
            <person name="Park H.-J."/>
            <person name="Ramirez L."/>
            <person name="Alfaro M."/>
            <person name="Sun H."/>
            <person name="Tritt A."/>
            <person name="Yoshinaga Y."/>
            <person name="Zwiers L.-H."/>
            <person name="Turgeon B."/>
            <person name="Goodwin S."/>
            <person name="Spatafora J."/>
            <person name="Crous P."/>
            <person name="Grigoriev I."/>
        </authorList>
    </citation>
    <scope>NUCLEOTIDE SEQUENCE</scope>
    <source>
        <strain evidence="2">CBS 122681</strain>
    </source>
</reference>
<feature type="transmembrane region" description="Helical" evidence="1">
    <location>
        <begin position="317"/>
        <end position="336"/>
    </location>
</feature>
<protein>
    <submittedName>
        <fullName evidence="2">Uncharacterized protein</fullName>
    </submittedName>
</protein>
<keyword evidence="1" id="KW-0472">Membrane</keyword>
<proteinExistence type="predicted"/>
<evidence type="ECO:0000313" key="3">
    <source>
        <dbReference type="Proteomes" id="UP000799324"/>
    </source>
</evidence>
<evidence type="ECO:0000313" key="2">
    <source>
        <dbReference type="EMBL" id="KAF2656358.1"/>
    </source>
</evidence>
<organism evidence="2 3">
    <name type="scientific">Lophiostoma macrostomum CBS 122681</name>
    <dbReference type="NCBI Taxonomy" id="1314788"/>
    <lineage>
        <taxon>Eukaryota</taxon>
        <taxon>Fungi</taxon>
        <taxon>Dikarya</taxon>
        <taxon>Ascomycota</taxon>
        <taxon>Pezizomycotina</taxon>
        <taxon>Dothideomycetes</taxon>
        <taxon>Pleosporomycetidae</taxon>
        <taxon>Pleosporales</taxon>
        <taxon>Lophiostomataceae</taxon>
        <taxon>Lophiostoma</taxon>
    </lineage>
</organism>
<keyword evidence="1" id="KW-0812">Transmembrane</keyword>
<dbReference type="OrthoDB" id="5428890at2759"/>
<gene>
    <name evidence="2" type="ORF">K491DRAFT_656664</name>
</gene>
<sequence>MSLDRDAQEIAIPGDVKRRIIKDLWPWSTSIVPDTALPTWDAYFQYYSSECRDWIMYGNGEYTFVKKHKDVTAIARMFKDDKTKSEIISSLLPWDTQNRTDAIKKRMAEGAIRLTARLTTMVDIGTIPQFAQGMEHLEHPWNDEATKLKAHLTGYFGEQTTDTEKSRFGADITAYNIQRYTGIRIRWTNNLADHLRLVDDDTKLCIFHHLTYLNRHLNSPILPTDLAKETILTLALLFPRYDKDPEKWLRAQISSNKSEIVIDPELLRCDRVMPSDRALDKFKFWRDELLTLKEKFDKPRPTSILQFWHDRRKKVQWFTFWIAVWVLLLTVFFGLVQSIEGAIQVYKAYHPTAS</sequence>
<evidence type="ECO:0000256" key="1">
    <source>
        <dbReference type="SAM" id="Phobius"/>
    </source>
</evidence>
<accession>A0A6A6TBT3</accession>
<dbReference type="Proteomes" id="UP000799324">
    <property type="component" value="Unassembled WGS sequence"/>
</dbReference>
<dbReference type="AlphaFoldDB" id="A0A6A6TBT3"/>
<keyword evidence="3" id="KW-1185">Reference proteome</keyword>